<evidence type="ECO:0000313" key="2">
    <source>
        <dbReference type="Proteomes" id="UP000005877"/>
    </source>
</evidence>
<proteinExistence type="predicted"/>
<dbReference type="RefSeq" id="WP_014587216.1">
    <property type="nucleotide sequence ID" value="NC_017527.1"/>
</dbReference>
<dbReference type="EMBL" id="CP003117">
    <property type="protein sequence ID" value="AET65035.1"/>
    <property type="molecule type" value="Genomic_DNA"/>
</dbReference>
<evidence type="ECO:0000313" key="1">
    <source>
        <dbReference type="EMBL" id="AET65035.1"/>
    </source>
</evidence>
<dbReference type="AlphaFoldDB" id="G7WQ04"/>
<reference evidence="1 2" key="1">
    <citation type="journal article" date="2012" name="PLoS ONE">
        <title>The genome characteristics and predicted function of methyl-group oxidation pathway in the obligate aceticlastic methanogens, Methanosaeta spp.</title>
        <authorList>
            <person name="Zhu J."/>
            <person name="Zheng H."/>
            <person name="Ai G."/>
            <person name="Zhang G."/>
            <person name="Liu D."/>
            <person name="Liu X."/>
            <person name="Dong X."/>
        </authorList>
    </citation>
    <scope>NUCLEOTIDE SEQUENCE [LARGE SCALE GENOMIC DNA]</scope>
    <source>
        <strain evidence="1 2">6Ac</strain>
    </source>
</reference>
<accession>G7WQ04</accession>
<dbReference type="GeneID" id="12510845"/>
<organism evidence="1 2">
    <name type="scientific">Methanothrix harundinacea (strain 6Ac)</name>
    <name type="common">Methanosaeta harundinacea</name>
    <dbReference type="NCBI Taxonomy" id="1110509"/>
    <lineage>
        <taxon>Archaea</taxon>
        <taxon>Methanobacteriati</taxon>
        <taxon>Methanobacteriota</taxon>
        <taxon>Stenosarchaea group</taxon>
        <taxon>Methanomicrobia</taxon>
        <taxon>Methanotrichales</taxon>
        <taxon>Methanotrichaceae</taxon>
        <taxon>Methanothrix</taxon>
    </lineage>
</organism>
<evidence type="ECO:0008006" key="3">
    <source>
        <dbReference type="Google" id="ProtNLM"/>
    </source>
</evidence>
<dbReference type="OrthoDB" id="147172at2157"/>
<dbReference type="STRING" id="1110509.Mhar_1676"/>
<name>G7WQ04_METH6</name>
<keyword evidence="2" id="KW-1185">Reference proteome</keyword>
<protein>
    <recommendedName>
        <fullName evidence="3">YkgJ family cysteine cluster protein</fullName>
    </recommendedName>
</protein>
<sequence>MICSRCGLCCINLDIFIINPRSIRPDGTLDPGDPEAMIRKPAGERCTHLAFTGEVALCAIHDLPCYRGTPCDRFETIGPADGPCTLRGYLQSQGV</sequence>
<gene>
    <name evidence="1" type="ordered locus">Mhar_1676</name>
</gene>
<dbReference type="PATRIC" id="fig|1110509.7.peg.1863"/>
<dbReference type="KEGG" id="mhi:Mhar_1676"/>
<dbReference type="HOGENOM" id="CLU_2327254_0_0_2"/>
<dbReference type="Proteomes" id="UP000005877">
    <property type="component" value="Chromosome"/>
</dbReference>